<dbReference type="GO" id="GO:0004930">
    <property type="term" value="F:G protein-coupled receptor activity"/>
    <property type="evidence" value="ECO:0007669"/>
    <property type="project" value="InterPro"/>
</dbReference>
<evidence type="ECO:0000313" key="8">
    <source>
        <dbReference type="Proteomes" id="UP000835052"/>
    </source>
</evidence>
<evidence type="ECO:0000256" key="5">
    <source>
        <dbReference type="SAM" id="Phobius"/>
    </source>
</evidence>
<dbReference type="EMBL" id="CAJGYM010000007">
    <property type="protein sequence ID" value="CAD6187679.1"/>
    <property type="molecule type" value="Genomic_DNA"/>
</dbReference>
<feature type="transmembrane region" description="Helical" evidence="5">
    <location>
        <begin position="304"/>
        <end position="329"/>
    </location>
</feature>
<feature type="transmembrane region" description="Helical" evidence="5">
    <location>
        <begin position="104"/>
        <end position="124"/>
    </location>
</feature>
<dbReference type="CDD" id="cd14978">
    <property type="entry name" value="7tmA_FMRFamide_R-like"/>
    <property type="match status" value="1"/>
</dbReference>
<evidence type="ECO:0000256" key="1">
    <source>
        <dbReference type="ARBA" id="ARBA00004370"/>
    </source>
</evidence>
<feature type="domain" description="G-protein coupled receptors family 1 profile" evidence="6">
    <location>
        <begin position="43"/>
        <end position="327"/>
    </location>
</feature>
<comment type="subcellular location">
    <subcellularLocation>
        <location evidence="1">Membrane</location>
    </subcellularLocation>
</comment>
<keyword evidence="8" id="KW-1185">Reference proteome</keyword>
<evidence type="ECO:0000259" key="6">
    <source>
        <dbReference type="PROSITE" id="PS50262"/>
    </source>
</evidence>
<accession>A0A8S1GWI4</accession>
<dbReference type="SUPFAM" id="SSF81321">
    <property type="entry name" value="Family A G protein-coupled receptor-like"/>
    <property type="match status" value="1"/>
</dbReference>
<dbReference type="PROSITE" id="PS50262">
    <property type="entry name" value="G_PROTEIN_RECEP_F1_2"/>
    <property type="match status" value="1"/>
</dbReference>
<dbReference type="Gene3D" id="1.20.1070.10">
    <property type="entry name" value="Rhodopsin 7-helix transmembrane proteins"/>
    <property type="match status" value="1"/>
</dbReference>
<gene>
    <name evidence="7" type="ORF">CAUJ_LOCUS3598</name>
</gene>
<reference evidence="7" key="1">
    <citation type="submission" date="2020-10" db="EMBL/GenBank/DDBJ databases">
        <authorList>
            <person name="Kikuchi T."/>
        </authorList>
    </citation>
    <scope>NUCLEOTIDE SEQUENCE</scope>
    <source>
        <strain evidence="7">NKZ352</strain>
    </source>
</reference>
<dbReference type="PANTHER" id="PTHR46895:SF3">
    <property type="entry name" value="G-PROTEIN COUPLED RECEPTOR F59B2.13-RELATED"/>
    <property type="match status" value="1"/>
</dbReference>
<dbReference type="OrthoDB" id="10011262at2759"/>
<evidence type="ECO:0000313" key="7">
    <source>
        <dbReference type="EMBL" id="CAD6187679.1"/>
    </source>
</evidence>
<evidence type="ECO:0000256" key="2">
    <source>
        <dbReference type="ARBA" id="ARBA00022692"/>
    </source>
</evidence>
<keyword evidence="4 5" id="KW-0472">Membrane</keyword>
<dbReference type="InterPro" id="IPR017452">
    <property type="entry name" value="GPCR_Rhodpsn_7TM"/>
</dbReference>
<protein>
    <recommendedName>
        <fullName evidence="6">G-protein coupled receptors family 1 profile domain-containing protein</fullName>
    </recommendedName>
</protein>
<comment type="caution">
    <text evidence="7">The sequence shown here is derived from an EMBL/GenBank/DDBJ whole genome shotgun (WGS) entry which is preliminary data.</text>
</comment>
<keyword evidence="3 5" id="KW-1133">Transmembrane helix</keyword>
<name>A0A8S1GWI4_9PELO</name>
<evidence type="ECO:0000256" key="4">
    <source>
        <dbReference type="ARBA" id="ARBA00023136"/>
    </source>
</evidence>
<dbReference type="AlphaFoldDB" id="A0A8S1GWI4"/>
<dbReference type="InterPro" id="IPR000276">
    <property type="entry name" value="GPCR_Rhodpsn"/>
</dbReference>
<feature type="transmembrane region" description="Helical" evidence="5">
    <location>
        <begin position="27"/>
        <end position="51"/>
    </location>
</feature>
<proteinExistence type="predicted"/>
<feature type="transmembrane region" description="Helical" evidence="5">
    <location>
        <begin position="144"/>
        <end position="165"/>
    </location>
</feature>
<feature type="transmembrane region" description="Helical" evidence="5">
    <location>
        <begin position="63"/>
        <end position="84"/>
    </location>
</feature>
<dbReference type="Proteomes" id="UP000835052">
    <property type="component" value="Unassembled WGS sequence"/>
</dbReference>
<dbReference type="GO" id="GO:0016020">
    <property type="term" value="C:membrane"/>
    <property type="evidence" value="ECO:0007669"/>
    <property type="project" value="UniProtKB-SubCell"/>
</dbReference>
<dbReference type="PRINTS" id="PR00237">
    <property type="entry name" value="GPCRRHODOPSN"/>
</dbReference>
<evidence type="ECO:0000256" key="3">
    <source>
        <dbReference type="ARBA" id="ARBA00022989"/>
    </source>
</evidence>
<feature type="transmembrane region" description="Helical" evidence="5">
    <location>
        <begin position="218"/>
        <end position="238"/>
    </location>
</feature>
<dbReference type="PANTHER" id="PTHR46895">
    <property type="entry name" value="PROTEIN CBG20548-RELATED"/>
    <property type="match status" value="1"/>
</dbReference>
<feature type="transmembrane region" description="Helical" evidence="5">
    <location>
        <begin position="271"/>
        <end position="292"/>
    </location>
</feature>
<sequence length="416" mass="46930">MPNNTTSAELCLTDRQMMLAVNVIERIFIGTVVPVLILFGISGNILNLTVLMAPNMRTRSNQLLACLAVADIVFLVCMLPHSLAHYSLFSTTFWFRLLYLGNKMHLLAILNWASAAAIWLILVICLERLMGIKYPLSVRKHKKLLTPMVVVSFVVVMTGILTAYYHFSYICVTKYFCNGTQFHAMCLRVDSEWWFRNTKNPNSDFVKAIAWYGPRVNAILVIFAPILLVAVSNVMLIFTLRKRQKLFIPAQKSVKGESQFSGSQARTEHKVTITVTAIVTSFTITQGPSAFVTVMSFNYSDQDWQVALTAVVTTLVVLGKALNFVLFCLSSRTFRQRLFSQTKQGILRKSTRTISTMTGSTLLESAASVIDKRRSRSVAIEMSRVETRGSKQRALSSQSMLERQPLREFRRGMSFL</sequence>
<organism evidence="7 8">
    <name type="scientific">Caenorhabditis auriculariae</name>
    <dbReference type="NCBI Taxonomy" id="2777116"/>
    <lineage>
        <taxon>Eukaryota</taxon>
        <taxon>Metazoa</taxon>
        <taxon>Ecdysozoa</taxon>
        <taxon>Nematoda</taxon>
        <taxon>Chromadorea</taxon>
        <taxon>Rhabditida</taxon>
        <taxon>Rhabditina</taxon>
        <taxon>Rhabditomorpha</taxon>
        <taxon>Rhabditoidea</taxon>
        <taxon>Rhabditidae</taxon>
        <taxon>Peloderinae</taxon>
        <taxon>Caenorhabditis</taxon>
    </lineage>
</organism>
<dbReference type="Pfam" id="PF00001">
    <property type="entry name" value="7tm_1"/>
    <property type="match status" value="1"/>
</dbReference>
<keyword evidence="2 5" id="KW-0812">Transmembrane</keyword>